<proteinExistence type="predicted"/>
<accession>A0A858SX75</accession>
<evidence type="ECO:0000256" key="1">
    <source>
        <dbReference type="SAM" id="Phobius"/>
    </source>
</evidence>
<keyword evidence="1" id="KW-1133">Transmembrane helix</keyword>
<name>A0A858SX75_9RHOB</name>
<dbReference type="KEGG" id="rpon:G3256_14200"/>
<dbReference type="Pfam" id="PF06961">
    <property type="entry name" value="DUF1294"/>
    <property type="match status" value="1"/>
</dbReference>
<dbReference type="InterPro" id="IPR010718">
    <property type="entry name" value="DUF1294"/>
</dbReference>
<evidence type="ECO:0000313" key="2">
    <source>
        <dbReference type="EMBL" id="QJF52243.1"/>
    </source>
</evidence>
<feature type="transmembrane region" description="Helical" evidence="1">
    <location>
        <begin position="72"/>
        <end position="91"/>
    </location>
</feature>
<reference evidence="2 3" key="1">
    <citation type="submission" date="2020-02" db="EMBL/GenBank/DDBJ databases">
        <title>Genome sequence of Roseobacter ponti.</title>
        <authorList>
            <person name="Hollensteiner J."/>
            <person name="Schneider D."/>
            <person name="Poehlein A."/>
            <person name="Daniel R."/>
        </authorList>
    </citation>
    <scope>NUCLEOTIDE SEQUENCE [LARGE SCALE GENOMIC DNA]</scope>
    <source>
        <strain evidence="2 3">DSM 106830</strain>
    </source>
</reference>
<dbReference type="Proteomes" id="UP000503308">
    <property type="component" value="Chromosome"/>
</dbReference>
<keyword evidence="1" id="KW-0472">Membrane</keyword>
<keyword evidence="1" id="KW-0812">Transmembrane</keyword>
<organism evidence="2 3">
    <name type="scientific">Roseobacter ponti</name>
    <dbReference type="NCBI Taxonomy" id="1891787"/>
    <lineage>
        <taxon>Bacteria</taxon>
        <taxon>Pseudomonadati</taxon>
        <taxon>Pseudomonadota</taxon>
        <taxon>Alphaproteobacteria</taxon>
        <taxon>Rhodobacterales</taxon>
        <taxon>Roseobacteraceae</taxon>
        <taxon>Roseobacter</taxon>
    </lineage>
</organism>
<sequence length="125" mass="14526">MHHLIFPGCILLMNVTAFTLFQVDKANAVQGLSRVPEKVLLAFAFFGGWPAAKLAQHVFGHRTKKQPFRSQLNRIPLIWLGFIMFFGLMSWSHTLSFELFKPTVTPELWFQENRRTPRFFQSVSE</sequence>
<dbReference type="EMBL" id="CP048788">
    <property type="protein sequence ID" value="QJF52243.1"/>
    <property type="molecule type" value="Genomic_DNA"/>
</dbReference>
<dbReference type="AlphaFoldDB" id="A0A858SX75"/>
<dbReference type="RefSeq" id="WP_169641462.1">
    <property type="nucleotide sequence ID" value="NZ_CP048788.1"/>
</dbReference>
<keyword evidence="3" id="KW-1185">Reference proteome</keyword>
<gene>
    <name evidence="2" type="ORF">G3256_14200</name>
</gene>
<protein>
    <submittedName>
        <fullName evidence="2">DUF1294 domain-containing protein</fullName>
    </submittedName>
</protein>
<evidence type="ECO:0000313" key="3">
    <source>
        <dbReference type="Proteomes" id="UP000503308"/>
    </source>
</evidence>